<sequence>MIWAQKGTFGMREEAGDFCSGAVADADTDTLHRCVSGNTGRGCGTHAFSRGPLHDAGSELAATDRGHTAAQIDVQARHERGARGMRGAHCCRHVEHVNT</sequence>
<name>A0A4Y3RMH8_9ACTN</name>
<dbReference type="AlphaFoldDB" id="A0A4Y3RMH8"/>
<evidence type="ECO:0000313" key="1">
    <source>
        <dbReference type="EMBL" id="GEB58524.1"/>
    </source>
</evidence>
<dbReference type="EMBL" id="BJMN01000026">
    <property type="protein sequence ID" value="GEB58524.1"/>
    <property type="molecule type" value="Genomic_DNA"/>
</dbReference>
<organism evidence="1 2">
    <name type="scientific">Streptomyces gardneri</name>
    <dbReference type="NCBI Taxonomy" id="66892"/>
    <lineage>
        <taxon>Bacteria</taxon>
        <taxon>Bacillati</taxon>
        <taxon>Actinomycetota</taxon>
        <taxon>Actinomycetes</taxon>
        <taxon>Kitasatosporales</taxon>
        <taxon>Streptomycetaceae</taxon>
        <taxon>Streptomyces</taxon>
    </lineage>
</organism>
<gene>
    <name evidence="1" type="ORF">SGA01_41290</name>
</gene>
<proteinExistence type="predicted"/>
<dbReference type="Proteomes" id="UP000315226">
    <property type="component" value="Unassembled WGS sequence"/>
</dbReference>
<reference evidence="1 2" key="1">
    <citation type="submission" date="2019-06" db="EMBL/GenBank/DDBJ databases">
        <title>Whole genome shotgun sequence of Streptomyces gardneri NBRC 12865.</title>
        <authorList>
            <person name="Hosoyama A."/>
            <person name="Uohara A."/>
            <person name="Ohji S."/>
            <person name="Ichikawa N."/>
        </authorList>
    </citation>
    <scope>NUCLEOTIDE SEQUENCE [LARGE SCALE GENOMIC DNA]</scope>
    <source>
        <strain evidence="1 2">NBRC 12865</strain>
    </source>
</reference>
<accession>A0A4Y3RMH8</accession>
<evidence type="ECO:0000313" key="2">
    <source>
        <dbReference type="Proteomes" id="UP000315226"/>
    </source>
</evidence>
<protein>
    <submittedName>
        <fullName evidence="1">Uncharacterized protein</fullName>
    </submittedName>
</protein>
<keyword evidence="2" id="KW-1185">Reference proteome</keyword>
<comment type="caution">
    <text evidence="1">The sequence shown here is derived from an EMBL/GenBank/DDBJ whole genome shotgun (WGS) entry which is preliminary data.</text>
</comment>